<gene>
    <name evidence="4" type="ORF">HKD20_08585</name>
</gene>
<dbReference type="GO" id="GO:0022857">
    <property type="term" value="F:transmembrane transporter activity"/>
    <property type="evidence" value="ECO:0007669"/>
    <property type="project" value="InterPro"/>
</dbReference>
<dbReference type="PANTHER" id="PTHR30097:SF4">
    <property type="entry name" value="SLR6042 PROTEIN"/>
    <property type="match status" value="1"/>
</dbReference>
<comment type="caution">
    <text evidence="4">The sequence shown here is derived from an EMBL/GenBank/DDBJ whole genome shotgun (WGS) entry which is preliminary data.</text>
</comment>
<dbReference type="PANTHER" id="PTHR30097">
    <property type="entry name" value="CATION EFFLUX SYSTEM PROTEIN CUSB"/>
    <property type="match status" value="1"/>
</dbReference>
<dbReference type="SUPFAM" id="SSF111369">
    <property type="entry name" value="HlyD-like secretion proteins"/>
    <property type="match status" value="1"/>
</dbReference>
<dbReference type="Proteomes" id="UP000603665">
    <property type="component" value="Unassembled WGS sequence"/>
</dbReference>
<protein>
    <submittedName>
        <fullName evidence="4">Efflux RND transporter periplasmic adaptor subunit</fullName>
    </submittedName>
</protein>
<evidence type="ECO:0000256" key="2">
    <source>
        <dbReference type="ARBA" id="ARBA00022448"/>
    </source>
</evidence>
<accession>A0AB35AQJ1</accession>
<dbReference type="Gene3D" id="1.10.287.470">
    <property type="entry name" value="Helix hairpin bin"/>
    <property type="match status" value="1"/>
</dbReference>
<evidence type="ECO:0000259" key="3">
    <source>
        <dbReference type="Pfam" id="PF25975"/>
    </source>
</evidence>
<dbReference type="Gene3D" id="2.40.30.170">
    <property type="match status" value="1"/>
</dbReference>
<dbReference type="AlphaFoldDB" id="A0AB35AQJ1"/>
<evidence type="ECO:0000256" key="1">
    <source>
        <dbReference type="ARBA" id="ARBA00009477"/>
    </source>
</evidence>
<dbReference type="GO" id="GO:0015679">
    <property type="term" value="P:plasma membrane copper ion transport"/>
    <property type="evidence" value="ECO:0007669"/>
    <property type="project" value="TreeGrafter"/>
</dbReference>
<proteinExistence type="inferred from homology"/>
<sequence>MDGDAVQAEGLQTAILHHGSAKAEVQAMATVMEDGAHSVTIRPAGDGKVSAVSVLPGQHVRAGQPLVSYIDHTLHIVQLQLAQAKADHASAKARLADASLSYRRGQELSGMTVSRGEVARRLAALQESQNAVRYQDAAIATLTHRLEEEFTSPTEKIVEDEKSVLIAPFDGVVTQINTAVDNDIGPTDIIARLTSPTSVWIVALVRPDDAARVEVGADIRFSPLGSAEANVAKVQTVEGTADPETGLIRVVATFSDSQKTLRPGTQLTAWLPVGETVKGFVVPTSALQRVDGHMVVYRRIASDTFQPVPVKLLLEGPEQTVVAGEIKEGDDIVTKGSFTLKAMALLSGLGGD</sequence>
<dbReference type="InterPro" id="IPR058649">
    <property type="entry name" value="CzcB_C"/>
</dbReference>
<dbReference type="Gene3D" id="2.40.50.100">
    <property type="match status" value="1"/>
</dbReference>
<reference evidence="4" key="2">
    <citation type="submission" date="2023-10" db="EMBL/GenBank/DDBJ databases">
        <title>Description of novel Gluconobacter species.</title>
        <authorList>
            <person name="Cleenwerck I."/>
            <person name="Cnockaert M."/>
            <person name="Borremans W."/>
            <person name="Wieme A.D."/>
            <person name="De Vuyst L."/>
            <person name="Vandamme P."/>
        </authorList>
    </citation>
    <scope>NUCLEOTIDE SEQUENCE</scope>
    <source>
        <strain evidence="4">LMG1408</strain>
    </source>
</reference>
<evidence type="ECO:0000313" key="4">
    <source>
        <dbReference type="EMBL" id="MBF0856572.1"/>
    </source>
</evidence>
<dbReference type="EMBL" id="JABCQL010000013">
    <property type="protein sequence ID" value="MBF0856572.1"/>
    <property type="molecule type" value="Genomic_DNA"/>
</dbReference>
<keyword evidence="2" id="KW-0813">Transport</keyword>
<dbReference type="GO" id="GO:0030313">
    <property type="term" value="C:cell envelope"/>
    <property type="evidence" value="ECO:0007669"/>
    <property type="project" value="TreeGrafter"/>
</dbReference>
<evidence type="ECO:0000313" key="5">
    <source>
        <dbReference type="Proteomes" id="UP000603665"/>
    </source>
</evidence>
<dbReference type="GO" id="GO:0016020">
    <property type="term" value="C:membrane"/>
    <property type="evidence" value="ECO:0007669"/>
    <property type="project" value="InterPro"/>
</dbReference>
<dbReference type="Gene3D" id="2.40.420.20">
    <property type="match status" value="1"/>
</dbReference>
<comment type="similarity">
    <text evidence="1">Belongs to the membrane fusion protein (MFP) (TC 8.A.1) family.</text>
</comment>
<reference evidence="4" key="1">
    <citation type="submission" date="2020-04" db="EMBL/GenBank/DDBJ databases">
        <authorList>
            <person name="Sombolestani A."/>
        </authorList>
    </citation>
    <scope>NUCLEOTIDE SEQUENCE</scope>
    <source>
        <strain evidence="4">LMG1408</strain>
    </source>
</reference>
<feature type="domain" description="CzcB-like C-terminal circularly permuted SH3-like" evidence="3">
    <location>
        <begin position="281"/>
        <end position="341"/>
    </location>
</feature>
<dbReference type="NCBIfam" id="TIGR01730">
    <property type="entry name" value="RND_mfp"/>
    <property type="match status" value="1"/>
</dbReference>
<dbReference type="GO" id="GO:0060003">
    <property type="term" value="P:copper ion export"/>
    <property type="evidence" value="ECO:0007669"/>
    <property type="project" value="TreeGrafter"/>
</dbReference>
<dbReference type="Pfam" id="PF25975">
    <property type="entry name" value="CzcB_C"/>
    <property type="match status" value="1"/>
</dbReference>
<dbReference type="InterPro" id="IPR051909">
    <property type="entry name" value="MFP_Cation_Efflux"/>
</dbReference>
<name>A0AB35AQJ1_GLUOY</name>
<organism evidence="4 5">
    <name type="scientific">Gluconobacter oxydans</name>
    <name type="common">Gluconobacter suboxydans</name>
    <dbReference type="NCBI Taxonomy" id="442"/>
    <lineage>
        <taxon>Bacteria</taxon>
        <taxon>Pseudomonadati</taxon>
        <taxon>Pseudomonadota</taxon>
        <taxon>Alphaproteobacteria</taxon>
        <taxon>Acetobacterales</taxon>
        <taxon>Acetobacteraceae</taxon>
        <taxon>Gluconobacter</taxon>
    </lineage>
</organism>
<dbReference type="InterPro" id="IPR006143">
    <property type="entry name" value="RND_pump_MFP"/>
</dbReference>